<keyword evidence="3 6" id="KW-1133">Transmembrane helix</keyword>
<feature type="transmembrane region" description="Helical" evidence="6">
    <location>
        <begin position="64"/>
        <end position="82"/>
    </location>
</feature>
<keyword evidence="1" id="KW-1003">Cell membrane</keyword>
<sequence>MTQRRRFYPFTAEQTVNILSEFGPLVAMFIVNAIAGINAGTWALMITTGLAMVAMLRVLGRLPIFPLIASSVTVAFGAMTLLTGDPMWIQIKVTIFNIMFAVFLFGGLMAGKNFFKYIFEQTFHYTKEGWDRFTWSFAWFFVLTAILNEVVRQTFIDTHVYDVLGFQMDGVNIWILFKVAFIMPLSGLYAWYLTRLMQKYRIEDKKAPAEVGPGGVATAGKGMEFAKPNEQKKPSSTLRQAGADLKP</sequence>
<gene>
    <name evidence="7" type="ORF">YBN1229_v1_0886</name>
</gene>
<dbReference type="GO" id="GO:0005886">
    <property type="term" value="C:plasma membrane"/>
    <property type="evidence" value="ECO:0007669"/>
    <property type="project" value="TreeGrafter"/>
</dbReference>
<dbReference type="AlphaFoldDB" id="A0A0D6JCN2"/>
<dbReference type="EMBL" id="LN829119">
    <property type="protein sequence ID" value="CPR16607.1"/>
    <property type="molecule type" value="Genomic_DNA"/>
</dbReference>
<dbReference type="PANTHER" id="PTHR36917">
    <property type="entry name" value="INTRACELLULAR SEPTATION PROTEIN A-RELATED"/>
    <property type="match status" value="1"/>
</dbReference>
<evidence type="ECO:0000256" key="5">
    <source>
        <dbReference type="SAM" id="MobiDB-lite"/>
    </source>
</evidence>
<evidence type="ECO:0000256" key="6">
    <source>
        <dbReference type="SAM" id="Phobius"/>
    </source>
</evidence>
<name>A0A0D6JCN2_9HYPH</name>
<keyword evidence="8" id="KW-1185">Reference proteome</keyword>
<feature type="transmembrane region" description="Helical" evidence="6">
    <location>
        <begin position="88"/>
        <end position="111"/>
    </location>
</feature>
<evidence type="ECO:0000256" key="3">
    <source>
        <dbReference type="ARBA" id="ARBA00022989"/>
    </source>
</evidence>
<keyword evidence="2 6" id="KW-0812">Transmembrane</keyword>
<organism evidence="7 8">
    <name type="scientific">Candidatus Filomicrobium marinum</name>
    <dbReference type="NCBI Taxonomy" id="1608628"/>
    <lineage>
        <taxon>Bacteria</taxon>
        <taxon>Pseudomonadati</taxon>
        <taxon>Pseudomonadota</taxon>
        <taxon>Alphaproteobacteria</taxon>
        <taxon>Hyphomicrobiales</taxon>
        <taxon>Hyphomicrobiaceae</taxon>
        <taxon>Filomicrobium</taxon>
    </lineage>
</organism>
<dbReference type="KEGG" id="fil:BN1229_v1_0881"/>
<dbReference type="KEGG" id="fiy:BN1229_v1_0886"/>
<dbReference type="PANTHER" id="PTHR36917:SF1">
    <property type="entry name" value="INNER MEMBRANE-SPANNING PROTEIN YCIB"/>
    <property type="match status" value="1"/>
</dbReference>
<dbReference type="Proteomes" id="UP000033187">
    <property type="component" value="Chromosome 1"/>
</dbReference>
<dbReference type="RefSeq" id="WP_076605280.1">
    <property type="nucleotide sequence ID" value="NZ_LN829118.1"/>
</dbReference>
<dbReference type="OrthoDB" id="9788219at2"/>
<feature type="transmembrane region" description="Helical" evidence="6">
    <location>
        <begin position="25"/>
        <end position="52"/>
    </location>
</feature>
<reference evidence="8" key="1">
    <citation type="submission" date="2015-02" db="EMBL/GenBank/DDBJ databases">
        <authorList>
            <person name="Chooi Y.-H."/>
        </authorList>
    </citation>
    <scope>NUCLEOTIDE SEQUENCE [LARGE SCALE GENOMIC DNA]</scope>
    <source>
        <strain evidence="8">strain Y</strain>
    </source>
</reference>
<feature type="region of interest" description="Disordered" evidence="5">
    <location>
        <begin position="220"/>
        <end position="247"/>
    </location>
</feature>
<evidence type="ECO:0000256" key="2">
    <source>
        <dbReference type="ARBA" id="ARBA00022692"/>
    </source>
</evidence>
<evidence type="ECO:0000256" key="4">
    <source>
        <dbReference type="ARBA" id="ARBA00023136"/>
    </source>
</evidence>
<dbReference type="InterPro" id="IPR006008">
    <property type="entry name" value="YciB"/>
</dbReference>
<accession>A0A0D6JCN2</accession>
<feature type="transmembrane region" description="Helical" evidence="6">
    <location>
        <begin position="171"/>
        <end position="192"/>
    </location>
</feature>
<protein>
    <submittedName>
        <fullName evidence="7">Putative intracellular septation protein A</fullName>
    </submittedName>
</protein>
<proteinExistence type="predicted"/>
<evidence type="ECO:0000313" key="8">
    <source>
        <dbReference type="Proteomes" id="UP000033187"/>
    </source>
</evidence>
<dbReference type="Pfam" id="PF04279">
    <property type="entry name" value="IspA"/>
    <property type="match status" value="1"/>
</dbReference>
<feature type="transmembrane region" description="Helical" evidence="6">
    <location>
        <begin position="132"/>
        <end position="151"/>
    </location>
</feature>
<keyword evidence="4 6" id="KW-0472">Membrane</keyword>
<evidence type="ECO:0000313" key="7">
    <source>
        <dbReference type="EMBL" id="CPR16607.1"/>
    </source>
</evidence>
<evidence type="ECO:0000256" key="1">
    <source>
        <dbReference type="ARBA" id="ARBA00022475"/>
    </source>
</evidence>